<dbReference type="RefSeq" id="WP_125694766.1">
    <property type="nucleotide sequence ID" value="NZ_JBHSSK010000019.1"/>
</dbReference>
<dbReference type="InterPro" id="IPR040511">
    <property type="entry name" value="AGS_C"/>
</dbReference>
<evidence type="ECO:0000313" key="3">
    <source>
        <dbReference type="Proteomes" id="UP001596254"/>
    </source>
</evidence>
<gene>
    <name evidence="2" type="ORF">ACFP1G_06095</name>
</gene>
<evidence type="ECO:0000313" key="2">
    <source>
        <dbReference type="EMBL" id="MFC6207050.1"/>
    </source>
</evidence>
<protein>
    <recommendedName>
        <fullName evidence="1">Adenylyl/Guanylyl and SMODS C-terminal sensor domain-containing protein</fullName>
    </recommendedName>
</protein>
<proteinExistence type="predicted"/>
<organism evidence="2 3">
    <name type="scientific">Levilactobacillus tongjiangensis</name>
    <dbReference type="NCBI Taxonomy" id="2486023"/>
    <lineage>
        <taxon>Bacteria</taxon>
        <taxon>Bacillati</taxon>
        <taxon>Bacillota</taxon>
        <taxon>Bacilli</taxon>
        <taxon>Lactobacillales</taxon>
        <taxon>Lactobacillaceae</taxon>
        <taxon>Levilactobacillus</taxon>
    </lineage>
</organism>
<evidence type="ECO:0000259" key="1">
    <source>
        <dbReference type="Pfam" id="PF18134"/>
    </source>
</evidence>
<keyword evidence="3" id="KW-1185">Reference proteome</keyword>
<comment type="caution">
    <text evidence="2">The sequence shown here is derived from an EMBL/GenBank/DDBJ whole genome shotgun (WGS) entry which is preliminary data.</text>
</comment>
<dbReference type="Pfam" id="PF18134">
    <property type="entry name" value="AGS_C"/>
    <property type="match status" value="1"/>
</dbReference>
<feature type="domain" description="Adenylyl/Guanylyl and SMODS C-terminal sensor" evidence="1">
    <location>
        <begin position="28"/>
        <end position="155"/>
    </location>
</feature>
<accession>A0ABW1SRB0</accession>
<reference evidence="3" key="1">
    <citation type="journal article" date="2019" name="Int. J. Syst. Evol. Microbiol.">
        <title>The Global Catalogue of Microorganisms (GCM) 10K type strain sequencing project: providing services to taxonomists for standard genome sequencing and annotation.</title>
        <authorList>
            <consortium name="The Broad Institute Genomics Platform"/>
            <consortium name="The Broad Institute Genome Sequencing Center for Infectious Disease"/>
            <person name="Wu L."/>
            <person name="Ma J."/>
        </authorList>
    </citation>
    <scope>NUCLEOTIDE SEQUENCE [LARGE SCALE GENOMIC DNA]</scope>
    <source>
        <strain evidence="3">CCM 8905</strain>
    </source>
</reference>
<name>A0ABW1SRB0_9LACO</name>
<dbReference type="EMBL" id="JBHSSK010000019">
    <property type="protein sequence ID" value="MFC6207050.1"/>
    <property type="molecule type" value="Genomic_DNA"/>
</dbReference>
<sequence length="162" mass="18870">MENDEWKLKNIPRMSQRRFRSSIGKADDTEEFATEKWDNIKIDHYIEIETKVSIPGFIEKTIPQFISKFKHIPIKYNSTVKFIIKSPYNNAKIKWFWKVRNVGGVAISKNMIRGQIINDNSLIHVEPINFSGNHFVEIYGVKNNIVCAFGRLEVKLGDVQNI</sequence>
<dbReference type="Proteomes" id="UP001596254">
    <property type="component" value="Unassembled WGS sequence"/>
</dbReference>